<feature type="region of interest" description="Disordered" evidence="1">
    <location>
        <begin position="120"/>
        <end position="196"/>
    </location>
</feature>
<keyword evidence="2" id="KW-1133">Transmembrane helix</keyword>
<accession>A0ABD3RVN9</accession>
<proteinExistence type="predicted"/>
<evidence type="ECO:0000256" key="2">
    <source>
        <dbReference type="SAM" id="Phobius"/>
    </source>
</evidence>
<sequence length="253" mass="27096">MFTSYKTTGAGAKNDPSLMLLSRTRPHPLTIVVLAVVSSLLGWNRGIIIGDDGGHRLVIVSAFVPPPSSLLSSVALPSPLSTTTTTTATRRRREPATIVGHPLVATPVLSLLGGGGGGDFDVRINSNDRDREYNEKDEEDPSGGEHGNNKHGRKSIAKNFVGDKNNNNCIDDDDVDFDESDSGVPTSSYSSDQRQGATFFGLEPKAPARGADGNFLMDPLDDGLRFTGPIVMLISIYVMLSLFFGNDDVMMNL</sequence>
<name>A0ABD3RVN9_9STRA</name>
<feature type="compositionally biased region" description="Basic and acidic residues" evidence="1">
    <location>
        <begin position="120"/>
        <end position="134"/>
    </location>
</feature>
<feature type="transmembrane region" description="Helical" evidence="2">
    <location>
        <begin position="226"/>
        <end position="244"/>
    </location>
</feature>
<evidence type="ECO:0000313" key="4">
    <source>
        <dbReference type="Proteomes" id="UP001530377"/>
    </source>
</evidence>
<evidence type="ECO:0000313" key="3">
    <source>
        <dbReference type="EMBL" id="KAL3816277.1"/>
    </source>
</evidence>
<gene>
    <name evidence="3" type="ORF">ACHAXA_008085</name>
</gene>
<evidence type="ECO:0000256" key="1">
    <source>
        <dbReference type="SAM" id="MobiDB-lite"/>
    </source>
</evidence>
<keyword evidence="2" id="KW-0472">Membrane</keyword>
<organism evidence="3 4">
    <name type="scientific">Cyclostephanos tholiformis</name>
    <dbReference type="NCBI Taxonomy" id="382380"/>
    <lineage>
        <taxon>Eukaryota</taxon>
        <taxon>Sar</taxon>
        <taxon>Stramenopiles</taxon>
        <taxon>Ochrophyta</taxon>
        <taxon>Bacillariophyta</taxon>
        <taxon>Coscinodiscophyceae</taxon>
        <taxon>Thalassiosirophycidae</taxon>
        <taxon>Stephanodiscales</taxon>
        <taxon>Stephanodiscaceae</taxon>
        <taxon>Cyclostephanos</taxon>
    </lineage>
</organism>
<dbReference type="Proteomes" id="UP001530377">
    <property type="component" value="Unassembled WGS sequence"/>
</dbReference>
<dbReference type="AlphaFoldDB" id="A0ABD3RVN9"/>
<feature type="compositionally biased region" description="Acidic residues" evidence="1">
    <location>
        <begin position="170"/>
        <end position="181"/>
    </location>
</feature>
<comment type="caution">
    <text evidence="3">The sequence shown here is derived from an EMBL/GenBank/DDBJ whole genome shotgun (WGS) entry which is preliminary data.</text>
</comment>
<keyword evidence="2" id="KW-0812">Transmembrane</keyword>
<dbReference type="EMBL" id="JALLPB020000156">
    <property type="protein sequence ID" value="KAL3816277.1"/>
    <property type="molecule type" value="Genomic_DNA"/>
</dbReference>
<keyword evidence="4" id="KW-1185">Reference proteome</keyword>
<reference evidence="3 4" key="1">
    <citation type="submission" date="2024-10" db="EMBL/GenBank/DDBJ databases">
        <title>Updated reference genomes for cyclostephanoid diatoms.</title>
        <authorList>
            <person name="Roberts W.R."/>
            <person name="Alverson A.J."/>
        </authorList>
    </citation>
    <scope>NUCLEOTIDE SEQUENCE [LARGE SCALE GENOMIC DNA]</scope>
    <source>
        <strain evidence="3 4">AJA228-03</strain>
    </source>
</reference>
<feature type="compositionally biased region" description="Polar residues" evidence="1">
    <location>
        <begin position="183"/>
        <end position="196"/>
    </location>
</feature>
<protein>
    <submittedName>
        <fullName evidence="3">Uncharacterized protein</fullName>
    </submittedName>
</protein>